<keyword evidence="2" id="KW-0521">NADP</keyword>
<gene>
    <name evidence="4" type="ORF">FALBO_7181</name>
</gene>
<evidence type="ECO:0000259" key="3">
    <source>
        <dbReference type="Pfam" id="PF05368"/>
    </source>
</evidence>
<comment type="caution">
    <text evidence="4">The sequence shown here is derived from an EMBL/GenBank/DDBJ whole genome shotgun (WGS) entry which is preliminary data.</text>
</comment>
<accession>A0A8H4LCW6</accession>
<organism evidence="4 5">
    <name type="scientific">Fusarium albosuccineum</name>
    <dbReference type="NCBI Taxonomy" id="1237068"/>
    <lineage>
        <taxon>Eukaryota</taxon>
        <taxon>Fungi</taxon>
        <taxon>Dikarya</taxon>
        <taxon>Ascomycota</taxon>
        <taxon>Pezizomycotina</taxon>
        <taxon>Sordariomycetes</taxon>
        <taxon>Hypocreomycetidae</taxon>
        <taxon>Hypocreales</taxon>
        <taxon>Nectriaceae</taxon>
        <taxon>Fusarium</taxon>
        <taxon>Fusarium decemcellulare species complex</taxon>
    </lineage>
</organism>
<dbReference type="Gene3D" id="3.90.25.10">
    <property type="entry name" value="UDP-galactose 4-epimerase, domain 1"/>
    <property type="match status" value="1"/>
</dbReference>
<dbReference type="Pfam" id="PF05368">
    <property type="entry name" value="NmrA"/>
    <property type="match status" value="1"/>
</dbReference>
<dbReference type="InterPro" id="IPR051164">
    <property type="entry name" value="NmrA-like_oxidored"/>
</dbReference>
<dbReference type="GO" id="GO:0005634">
    <property type="term" value="C:nucleus"/>
    <property type="evidence" value="ECO:0007669"/>
    <property type="project" value="TreeGrafter"/>
</dbReference>
<dbReference type="SUPFAM" id="SSF51735">
    <property type="entry name" value="NAD(P)-binding Rossmann-fold domains"/>
    <property type="match status" value="1"/>
</dbReference>
<dbReference type="OrthoDB" id="9997102at2759"/>
<reference evidence="4 5" key="1">
    <citation type="submission" date="2020-01" db="EMBL/GenBank/DDBJ databases">
        <title>Identification and distribution of gene clusters putatively required for synthesis of sphingolipid metabolism inhibitors in phylogenetically diverse species of the filamentous fungus Fusarium.</title>
        <authorList>
            <person name="Kim H.-S."/>
            <person name="Busman M."/>
            <person name="Brown D.W."/>
            <person name="Divon H."/>
            <person name="Uhlig S."/>
            <person name="Proctor R.H."/>
        </authorList>
    </citation>
    <scope>NUCLEOTIDE SEQUENCE [LARGE SCALE GENOMIC DNA]</scope>
    <source>
        <strain evidence="4 5">NRRL 20459</strain>
    </source>
</reference>
<keyword evidence="5" id="KW-1185">Reference proteome</keyword>
<dbReference type="InterPro" id="IPR008030">
    <property type="entry name" value="NmrA-like"/>
</dbReference>
<comment type="similarity">
    <text evidence="1">Belongs to the NmrA-type oxidoreductase family.</text>
</comment>
<dbReference type="PANTHER" id="PTHR42748">
    <property type="entry name" value="NITROGEN METABOLITE REPRESSION PROTEIN NMRA FAMILY MEMBER"/>
    <property type="match status" value="1"/>
</dbReference>
<dbReference type="InterPro" id="IPR036291">
    <property type="entry name" value="NAD(P)-bd_dom_sf"/>
</dbReference>
<dbReference type="AlphaFoldDB" id="A0A8H4LCW6"/>
<dbReference type="Gene3D" id="3.40.50.720">
    <property type="entry name" value="NAD(P)-binding Rossmann-like Domain"/>
    <property type="match status" value="1"/>
</dbReference>
<evidence type="ECO:0000313" key="5">
    <source>
        <dbReference type="Proteomes" id="UP000554235"/>
    </source>
</evidence>
<dbReference type="Proteomes" id="UP000554235">
    <property type="component" value="Unassembled WGS sequence"/>
</dbReference>
<dbReference type="EMBL" id="JAADYS010000951">
    <property type="protein sequence ID" value="KAF4465965.1"/>
    <property type="molecule type" value="Genomic_DNA"/>
</dbReference>
<name>A0A8H4LCW6_9HYPO</name>
<feature type="domain" description="NmrA-like" evidence="3">
    <location>
        <begin position="2"/>
        <end position="245"/>
    </location>
</feature>
<evidence type="ECO:0000256" key="2">
    <source>
        <dbReference type="ARBA" id="ARBA00022857"/>
    </source>
</evidence>
<dbReference type="PANTHER" id="PTHR42748:SF7">
    <property type="entry name" value="NMRA LIKE REDOX SENSOR 1-RELATED"/>
    <property type="match status" value="1"/>
</dbReference>
<proteinExistence type="inferred from homology"/>
<evidence type="ECO:0000313" key="4">
    <source>
        <dbReference type="EMBL" id="KAF4465965.1"/>
    </source>
</evidence>
<evidence type="ECO:0000256" key="1">
    <source>
        <dbReference type="ARBA" id="ARBA00006328"/>
    </source>
</evidence>
<sequence length="307" mass="33935">MTRDILIVGATGQQGRATIDAVYKTLKASPQQHQEIRLLALTRSISSPKSQALKSTYPDIVLVQGDTQTPDSIFTEHPSISSVFVVTVPPNDEAQALPLIEAAAAKDSQVDHIVFTSVDRGGDVVSWSRPTDVPHFAAKHRIELRLRELCDDSGKRWTILRPTGFMDSYNPGFFGQLMASLWAAGMPLDRKMQMISTRDIGIFAAKAVLDPDAWSGKAVALAGDELSFSELQHVFRSTVGEDLPQTYRALAYPVLWMVSDASKSFEWFRTAGWDADIAALREQEPGLQTVEGWLRESSRWKCVDAAE</sequence>
<protein>
    <recommendedName>
        <fullName evidence="3">NmrA-like domain-containing protein</fullName>
    </recommendedName>
</protein>